<dbReference type="Proteomes" id="UP000054854">
    <property type="component" value="Unassembled WGS sequence"/>
</dbReference>
<dbReference type="EMBL" id="LNXX01000027">
    <property type="protein sequence ID" value="KTC86235.1"/>
    <property type="molecule type" value="Genomic_DNA"/>
</dbReference>
<evidence type="ECO:0000313" key="3">
    <source>
        <dbReference type="Proteomes" id="UP000054854"/>
    </source>
</evidence>
<organism evidence="2 4">
    <name type="scientific">Legionella cincinnatiensis</name>
    <dbReference type="NCBI Taxonomy" id="28085"/>
    <lineage>
        <taxon>Bacteria</taxon>
        <taxon>Pseudomonadati</taxon>
        <taxon>Pseudomonadota</taxon>
        <taxon>Gammaproteobacteria</taxon>
        <taxon>Legionellales</taxon>
        <taxon>Legionellaceae</taxon>
        <taxon>Legionella</taxon>
    </lineage>
</organism>
<name>A0A378IGK8_9GAMM</name>
<dbReference type="OrthoDB" id="5649123at2"/>
<protein>
    <submittedName>
        <fullName evidence="2">Dot/Icm T4SS effector</fullName>
    </submittedName>
    <submittedName>
        <fullName evidence="1">Dot/Icm secretion system substrate</fullName>
    </submittedName>
</protein>
<accession>A0A378IGK8</accession>
<proteinExistence type="predicted"/>
<dbReference type="Proteomes" id="UP000255316">
    <property type="component" value="Unassembled WGS sequence"/>
</dbReference>
<gene>
    <name evidence="1" type="ORF">Lcin_1695</name>
    <name evidence="2" type="ORF">NCTC12438_00425</name>
</gene>
<reference evidence="1 3" key="1">
    <citation type="submission" date="2015-11" db="EMBL/GenBank/DDBJ databases">
        <title>Genomic analysis of 38 Legionella species identifies large and diverse effector repertoires.</title>
        <authorList>
            <person name="Burstein D."/>
            <person name="Amaro F."/>
            <person name="Zusman T."/>
            <person name="Lifshitz Z."/>
            <person name="Cohen O."/>
            <person name="Gilbert J.A."/>
            <person name="Pupko T."/>
            <person name="Shuman H.A."/>
            <person name="Segal G."/>
        </authorList>
    </citation>
    <scope>NUCLEOTIDE SEQUENCE [LARGE SCALE GENOMIC DNA]</scope>
    <source>
        <strain evidence="1 3">CDC#72-OH-14</strain>
    </source>
</reference>
<sequence length="553" mass="63005">METNEHKDAGDKIRIETLENPYLQGSKSLATDSSNNLRLRIMQKIDDVPVPLDLELSAGDVIALAGDYYTKAGWWSQLRVPTKSGDSTEENDQLLNAPVTPVETHAFRQAYDDLASPSVTQQAIRRIYAIDESRFIPSLLKQLLYTFTVKDYGAKLSSNEDHFSPWSLRGYIVGHYSALRMAEIAFYCHKMAQGEIGKEEVQIPKHIRNTLNNVLKKIKKDPSKYAFREKNEKEILSELGHRYHALAVARDLFAMHFYSDHFAGGHLSRLGTMREQLPQQFGIWGSILVNNMHNEDNEKGVMVTNSFQPPHPEAGHFQMLKDDCKAYGDGTYFNHGNDENSNLLINGMDNSLGDIARLMITGERRRSFDYGGITFLPAIDYSKRQTQPLFILGPDQQIYFRSNLHHIKMLSPSEYEKTTQDPSRHGYKKLTPWNAFLLVLKLRILAPFYASKVESLTQTRSNEIQEDEKFCATKMCHQLTLRKQPDLASILIFEANPSTESLNVGQWRQNSMPTNSIIGEYGLLAQGNKKQFIKKPKEISHPMDLTPTSFSKH</sequence>
<dbReference type="AlphaFoldDB" id="A0A378IGK8"/>
<dbReference type="RefSeq" id="WP_058464868.1">
    <property type="nucleotide sequence ID" value="NZ_CAAAHQ010000027.1"/>
</dbReference>
<dbReference type="EMBL" id="UGNX01000001">
    <property type="protein sequence ID" value="STX33845.1"/>
    <property type="molecule type" value="Genomic_DNA"/>
</dbReference>
<reference evidence="2 4" key="2">
    <citation type="submission" date="2018-06" db="EMBL/GenBank/DDBJ databases">
        <authorList>
            <consortium name="Pathogen Informatics"/>
            <person name="Doyle S."/>
        </authorList>
    </citation>
    <scope>NUCLEOTIDE SEQUENCE [LARGE SCALE GENOMIC DNA]</scope>
    <source>
        <strain evidence="2 4">NCTC12438</strain>
    </source>
</reference>
<evidence type="ECO:0000313" key="4">
    <source>
        <dbReference type="Proteomes" id="UP000255316"/>
    </source>
</evidence>
<dbReference type="STRING" id="28085.Lcin_1695"/>
<keyword evidence="3" id="KW-1185">Reference proteome</keyword>
<evidence type="ECO:0000313" key="1">
    <source>
        <dbReference type="EMBL" id="KTC86235.1"/>
    </source>
</evidence>
<evidence type="ECO:0000313" key="2">
    <source>
        <dbReference type="EMBL" id="STX33845.1"/>
    </source>
</evidence>